<sequence>MALQNSSLHATSAIAILVDTPSGQRFFHSFGKAGSIQTAWSLAGAKLFLVTAHDDISKVTERLTNKKKKFTFHNVSFSSSPLSLEVLK</sequence>
<dbReference type="EMBL" id="CP019290">
    <property type="protein sequence ID" value="AXX59854.1"/>
    <property type="molecule type" value="Genomic_DNA"/>
</dbReference>
<dbReference type="Proteomes" id="UP000263418">
    <property type="component" value="Chromosome 1"/>
</dbReference>
<name>A0AAN1PP24_VIBVL</name>
<proteinExistence type="predicted"/>
<dbReference type="RefSeq" id="WP_118893717.1">
    <property type="nucleotide sequence ID" value="NZ_CP019290.1"/>
</dbReference>
<reference evidence="1 2" key="1">
    <citation type="submission" date="2017-01" db="EMBL/GenBank/DDBJ databases">
        <title>Complete Genome Sequence of Vibrio vulnificus FORC_053.</title>
        <authorList>
            <consortium name="Food-borne Pathogen Omics Research Center"/>
            <person name="Chung H.Y."/>
            <person name="Na E.J."/>
            <person name="Song J.S."/>
            <person name="Kim H."/>
            <person name="Lee J.-H."/>
            <person name="Ryu S."/>
            <person name="Choi S.H."/>
        </authorList>
    </citation>
    <scope>NUCLEOTIDE SEQUENCE [LARGE SCALE GENOMIC DNA]</scope>
    <source>
        <strain evidence="1 2">FORC_053</strain>
    </source>
</reference>
<protein>
    <submittedName>
        <fullName evidence="1">Uncharacterized protein</fullName>
    </submittedName>
</protein>
<evidence type="ECO:0000313" key="1">
    <source>
        <dbReference type="EMBL" id="AXX59854.1"/>
    </source>
</evidence>
<dbReference type="AlphaFoldDB" id="A0AAN1PP24"/>
<evidence type="ECO:0000313" key="2">
    <source>
        <dbReference type="Proteomes" id="UP000263418"/>
    </source>
</evidence>
<organism evidence="1 2">
    <name type="scientific">Vibrio vulnificus</name>
    <dbReference type="NCBI Taxonomy" id="672"/>
    <lineage>
        <taxon>Bacteria</taxon>
        <taxon>Pseudomonadati</taxon>
        <taxon>Pseudomonadota</taxon>
        <taxon>Gammaproteobacteria</taxon>
        <taxon>Vibrionales</taxon>
        <taxon>Vibrionaceae</taxon>
        <taxon>Vibrio</taxon>
    </lineage>
</organism>
<gene>
    <name evidence="1" type="ORF">FORC53_1515</name>
</gene>
<accession>A0AAN1PP24</accession>